<dbReference type="SUPFAM" id="SSF52016">
    <property type="entry name" value="LeuD/IlvD-like"/>
    <property type="match status" value="1"/>
</dbReference>
<keyword evidence="3" id="KW-0411">Iron-sulfur</keyword>
<dbReference type="Pfam" id="PF00920">
    <property type="entry name" value="ILVD_EDD_N"/>
    <property type="match status" value="1"/>
</dbReference>
<evidence type="ECO:0000256" key="5">
    <source>
        <dbReference type="ARBA" id="ARBA00023304"/>
    </source>
</evidence>
<evidence type="ECO:0000256" key="4">
    <source>
        <dbReference type="ARBA" id="ARBA00023239"/>
    </source>
</evidence>
<organism evidence="8 9">
    <name type="scientific">Aneurinibacillus danicus</name>
    <dbReference type="NCBI Taxonomy" id="267746"/>
    <lineage>
        <taxon>Bacteria</taxon>
        <taxon>Bacillati</taxon>
        <taxon>Bacillota</taxon>
        <taxon>Bacilli</taxon>
        <taxon>Bacillales</taxon>
        <taxon>Paenibacillaceae</taxon>
        <taxon>Aneurinibacillus group</taxon>
        <taxon>Aneurinibacillus</taxon>
    </lineage>
</organism>
<keyword evidence="9" id="KW-1185">Reference proteome</keyword>
<sequence length="738" mass="81179">MTGIYPYIEGSVNPYRDNVQGKANEPICVAGLLDRAKQILGPTYEGPKPDWTLDEIYDRLHQNAPRIAIIGGSPDHPAHIMDFQTSARAAIRIWQNGGVPFYFSTPVMCDGTAQSTQGMSYSLQSRNAVAEMVVNQIESHGYHGAFVIQGCDKQPLGVVSALVHLDRLRKYRGEAPFFATFAPAHVLQGGTIPEGLFAELEEVAKRAEAKGSEDIAHDLRDTMAYILQCSSNTAFQGVLERARERGIITKAEHDEYEKQLAVNTCDGKGGVCAFNGTGNSSRHLVAGMGLVHPALELLTAPPTQEQVNKALDSIATMINNPVFGASNIMAANIKNAIRIHSASGGSTNLMMHTVAAMLYGGYKFSLWDLDQIHHEVPVPDLFDYSLTQGRDIFALATQCCSGTSRGMETLFHELLKNGVPMDIDAPTVTGTTWRERLADQTALAAGHVRENPIILSTPRRPFSGVDVLTGNFFESAVVKISGMTTSQLDEFDRKAAFVLYYQNEDDANRSLLNVNLLDTLKAQRSFAYENMIAMLRHNAPKAYEACKDLEYDALFDAMVEQGVLKIAVIISGQGPGAFGMPEMFTPMQHINANRRLKRLATLISDGRYSGVTYGAAIGHMTPEAKDGGGILYLQTGDLLYLNLRERSIQFLNEEAFREGKVVFSFEETRAARRELGEQRLEAIRRRQRQVAASNRMHAHTDAANGVVPLAVAEDAVLDYRSDVLLMEQKETSKKVENK</sequence>
<dbReference type="InterPro" id="IPR037237">
    <property type="entry name" value="IlvD/EDD_N"/>
</dbReference>
<evidence type="ECO:0008006" key="10">
    <source>
        <dbReference type="Google" id="ProtNLM"/>
    </source>
</evidence>
<name>A0A511VEF6_9BACL</name>
<evidence type="ECO:0000256" key="3">
    <source>
        <dbReference type="ARBA" id="ARBA00023014"/>
    </source>
</evidence>
<proteinExistence type="inferred from homology"/>
<feature type="domain" description="Dihydroxy-acid/6-phosphogluconate dehydratase C-terminal" evidence="7">
    <location>
        <begin position="552"/>
        <end position="655"/>
    </location>
</feature>
<dbReference type="SUPFAM" id="SSF143975">
    <property type="entry name" value="IlvD/EDD N-terminal domain-like"/>
    <property type="match status" value="1"/>
</dbReference>
<reference evidence="8 9" key="1">
    <citation type="submission" date="2019-07" db="EMBL/GenBank/DDBJ databases">
        <title>Whole genome shotgun sequence of Aneurinibacillus danicus NBRC 102444.</title>
        <authorList>
            <person name="Hosoyama A."/>
            <person name="Uohara A."/>
            <person name="Ohji S."/>
            <person name="Ichikawa N."/>
        </authorList>
    </citation>
    <scope>NUCLEOTIDE SEQUENCE [LARGE SCALE GENOMIC DNA]</scope>
    <source>
        <strain evidence="8 9">NBRC 102444</strain>
    </source>
</reference>
<dbReference type="GO" id="GO:0009082">
    <property type="term" value="P:branched-chain amino acid biosynthetic process"/>
    <property type="evidence" value="ECO:0007669"/>
    <property type="project" value="UniProtKB-KW"/>
</dbReference>
<dbReference type="InterPro" id="IPR000581">
    <property type="entry name" value="ILV_EDD_N"/>
</dbReference>
<dbReference type="GO" id="GO:0051537">
    <property type="term" value="F:2 iron, 2 sulfur cluster binding"/>
    <property type="evidence" value="ECO:0007669"/>
    <property type="project" value="UniProtKB-KW"/>
</dbReference>
<dbReference type="PANTHER" id="PTHR43661:SF3">
    <property type="entry name" value="D-XYLONATE DEHYDRATASE YAGF-RELATED"/>
    <property type="match status" value="1"/>
</dbReference>
<evidence type="ECO:0000259" key="6">
    <source>
        <dbReference type="Pfam" id="PF00920"/>
    </source>
</evidence>
<dbReference type="Pfam" id="PF24877">
    <property type="entry name" value="ILV_EDD_C"/>
    <property type="match status" value="1"/>
</dbReference>
<evidence type="ECO:0000256" key="1">
    <source>
        <dbReference type="ARBA" id="ARBA00006486"/>
    </source>
</evidence>
<dbReference type="RefSeq" id="WP_146811985.1">
    <property type="nucleotide sequence ID" value="NZ_BJXX01000181.1"/>
</dbReference>
<feature type="domain" description="Dihydroxy-acid/6-phosphogluconate dehydratase N-terminal" evidence="6">
    <location>
        <begin position="76"/>
        <end position="435"/>
    </location>
</feature>
<dbReference type="GO" id="GO:0016836">
    <property type="term" value="F:hydro-lyase activity"/>
    <property type="evidence" value="ECO:0007669"/>
    <property type="project" value="TreeGrafter"/>
</dbReference>
<dbReference type="Proteomes" id="UP000321157">
    <property type="component" value="Unassembled WGS sequence"/>
</dbReference>
<dbReference type="InterPro" id="IPR042096">
    <property type="entry name" value="Dihydro-acid_dehy_C"/>
</dbReference>
<keyword evidence="5" id="KW-0028">Amino-acid biosynthesis</keyword>
<protein>
    <recommendedName>
        <fullName evidence="10">Dihydroxy-acid dehydratase</fullName>
    </recommendedName>
</protein>
<dbReference type="OrthoDB" id="9807077at2"/>
<evidence type="ECO:0000256" key="2">
    <source>
        <dbReference type="ARBA" id="ARBA00022714"/>
    </source>
</evidence>
<dbReference type="InterPro" id="IPR056740">
    <property type="entry name" value="ILV_EDD_C"/>
</dbReference>
<dbReference type="EMBL" id="BJXX01000181">
    <property type="protein sequence ID" value="GEN36348.1"/>
    <property type="molecule type" value="Genomic_DNA"/>
</dbReference>
<keyword evidence="5" id="KW-0100">Branched-chain amino acid biosynthesis</keyword>
<keyword evidence="4" id="KW-0456">Lyase</keyword>
<dbReference type="GO" id="GO:0005829">
    <property type="term" value="C:cytosol"/>
    <property type="evidence" value="ECO:0007669"/>
    <property type="project" value="TreeGrafter"/>
</dbReference>
<keyword evidence="2" id="KW-0479">Metal-binding</keyword>
<evidence type="ECO:0000313" key="8">
    <source>
        <dbReference type="EMBL" id="GEN36348.1"/>
    </source>
</evidence>
<dbReference type="PANTHER" id="PTHR43661">
    <property type="entry name" value="D-XYLONATE DEHYDRATASE"/>
    <property type="match status" value="1"/>
</dbReference>
<accession>A0A511VEF6</accession>
<gene>
    <name evidence="8" type="ORF">ADA01nite_38080</name>
</gene>
<dbReference type="Gene3D" id="3.50.30.80">
    <property type="entry name" value="IlvD/EDD C-terminal domain-like"/>
    <property type="match status" value="1"/>
</dbReference>
<evidence type="ECO:0000313" key="9">
    <source>
        <dbReference type="Proteomes" id="UP000321157"/>
    </source>
</evidence>
<comment type="similarity">
    <text evidence="1">Belongs to the IlvD/Edd family.</text>
</comment>
<keyword evidence="2" id="KW-0408">Iron</keyword>
<evidence type="ECO:0000259" key="7">
    <source>
        <dbReference type="Pfam" id="PF24877"/>
    </source>
</evidence>
<dbReference type="AlphaFoldDB" id="A0A511VEF6"/>
<keyword evidence="2" id="KW-0001">2Fe-2S</keyword>
<comment type="caution">
    <text evidence="8">The sequence shown here is derived from an EMBL/GenBank/DDBJ whole genome shotgun (WGS) entry which is preliminary data.</text>
</comment>